<organism evidence="1 2">
    <name type="scientific">Mycobacteroides abscessus</name>
    <dbReference type="NCBI Taxonomy" id="36809"/>
    <lineage>
        <taxon>Bacteria</taxon>
        <taxon>Bacillati</taxon>
        <taxon>Actinomycetota</taxon>
        <taxon>Actinomycetes</taxon>
        <taxon>Mycobacteriales</taxon>
        <taxon>Mycobacteriaceae</taxon>
        <taxon>Mycobacteroides</taxon>
    </lineage>
</organism>
<accession>A0ABD7HHB6</accession>
<name>A0ABD7HHB6_9MYCO</name>
<evidence type="ECO:0000313" key="1">
    <source>
        <dbReference type="EMBL" id="RIT29537.1"/>
    </source>
</evidence>
<reference evidence="1 2" key="1">
    <citation type="submission" date="2018-08" db="EMBL/GenBank/DDBJ databases">
        <title>Linezolid Resistance in Mycobacterium abscessus: MIC Distribution and Comprehensive Investigation of Resistance Mechanisms.</title>
        <authorList>
            <person name="Ye M."/>
            <person name="Xu L."/>
            <person name="Zou Y."/>
            <person name="Li B."/>
            <person name="Guo Q."/>
            <person name="Zhang Y."/>
            <person name="Zhan M."/>
            <person name="Xu B."/>
            <person name="Yu F."/>
            <person name="Zhang Z."/>
            <person name="Chu H."/>
        </authorList>
    </citation>
    <scope>NUCLEOTIDE SEQUENCE [LARGE SCALE GENOMIC DNA]</scope>
    <source>
        <strain evidence="1 2">G143</strain>
    </source>
</reference>
<sequence>MREFWASRWKRILVWSLAVALVLGAAGQYTMWQRYGVFAWWDDKPRFLKVRDRGYSGHGLQKAPEPHYCLLGAMFPFSYPIAAASPKGPDGRDCETTEAPVAVYLKWKDEPWTVYGRLGGP</sequence>
<comment type="caution">
    <text evidence="1">The sequence shown here is derived from an EMBL/GenBank/DDBJ whole genome shotgun (WGS) entry which is preliminary data.</text>
</comment>
<proteinExistence type="predicted"/>
<protein>
    <submittedName>
        <fullName evidence="1">Uncharacterized protein</fullName>
    </submittedName>
</protein>
<evidence type="ECO:0000313" key="2">
    <source>
        <dbReference type="Proteomes" id="UP000284557"/>
    </source>
</evidence>
<dbReference type="RefSeq" id="WP_100472495.1">
    <property type="nucleotide sequence ID" value="NZ_CP029076.1"/>
</dbReference>
<dbReference type="AlphaFoldDB" id="A0ABD7HHB6"/>
<gene>
    <name evidence="1" type="ORF">D2E76_25165</name>
</gene>
<dbReference type="Proteomes" id="UP000284557">
    <property type="component" value="Unassembled WGS sequence"/>
</dbReference>
<dbReference type="EMBL" id="QXBN01000031">
    <property type="protein sequence ID" value="RIT29537.1"/>
    <property type="molecule type" value="Genomic_DNA"/>
</dbReference>